<sequence length="187" mass="20611">MKYLATIILASALAPVALGDRPGNVVCCLPPPAPDVDPRTCRQSFAEPACVNTLSKIHSSTRTLMYIYSVVVEHYAVLGRAQEYPLLHNSPNLCKDMAQRPKSAPASINSTLVKSTSTDRLSERNITTRGVTSHHDTQREQLEQQQMSSHTGPLELFTVGAITPEQIPQWKRKINKKGIKIGPVKIE</sequence>
<organism evidence="3 4">
    <name type="scientific">Rhynchosporium graminicola</name>
    <dbReference type="NCBI Taxonomy" id="2792576"/>
    <lineage>
        <taxon>Eukaryota</taxon>
        <taxon>Fungi</taxon>
        <taxon>Dikarya</taxon>
        <taxon>Ascomycota</taxon>
        <taxon>Pezizomycotina</taxon>
        <taxon>Leotiomycetes</taxon>
        <taxon>Helotiales</taxon>
        <taxon>Ploettnerulaceae</taxon>
        <taxon>Rhynchosporium</taxon>
    </lineage>
</organism>
<name>A0A1E1K235_9HELO</name>
<keyword evidence="4" id="KW-1185">Reference proteome</keyword>
<evidence type="ECO:0000256" key="1">
    <source>
        <dbReference type="SAM" id="MobiDB-lite"/>
    </source>
</evidence>
<comment type="caution">
    <text evidence="3">The sequence shown here is derived from an EMBL/GenBank/DDBJ whole genome shotgun (WGS) entry which is preliminary data.</text>
</comment>
<feature type="compositionally biased region" description="Polar residues" evidence="1">
    <location>
        <begin position="113"/>
        <end position="131"/>
    </location>
</feature>
<dbReference type="Proteomes" id="UP000178129">
    <property type="component" value="Unassembled WGS sequence"/>
</dbReference>
<feature type="chain" id="PRO_5009445623" evidence="2">
    <location>
        <begin position="20"/>
        <end position="187"/>
    </location>
</feature>
<keyword evidence="2" id="KW-0732">Signal</keyword>
<dbReference type="EMBL" id="FJUW01000005">
    <property type="protein sequence ID" value="CZS92052.1"/>
    <property type="molecule type" value="Genomic_DNA"/>
</dbReference>
<feature type="region of interest" description="Disordered" evidence="1">
    <location>
        <begin position="113"/>
        <end position="137"/>
    </location>
</feature>
<proteinExistence type="predicted"/>
<evidence type="ECO:0000313" key="3">
    <source>
        <dbReference type="EMBL" id="CZS92052.1"/>
    </source>
</evidence>
<evidence type="ECO:0000256" key="2">
    <source>
        <dbReference type="SAM" id="SignalP"/>
    </source>
</evidence>
<evidence type="ECO:0000313" key="4">
    <source>
        <dbReference type="Proteomes" id="UP000178129"/>
    </source>
</evidence>
<gene>
    <name evidence="3" type="ORF">RCO7_14234</name>
</gene>
<accession>A0A1E1K235</accession>
<feature type="signal peptide" evidence="2">
    <location>
        <begin position="1"/>
        <end position="19"/>
    </location>
</feature>
<protein>
    <submittedName>
        <fullName evidence="3">Uncharacterized protein</fullName>
    </submittedName>
</protein>
<reference evidence="4" key="1">
    <citation type="submission" date="2016-03" db="EMBL/GenBank/DDBJ databases">
        <authorList>
            <person name="Ploux O."/>
        </authorList>
    </citation>
    <scope>NUCLEOTIDE SEQUENCE [LARGE SCALE GENOMIC DNA]</scope>
    <source>
        <strain evidence="4">UK7</strain>
    </source>
</reference>
<dbReference type="AlphaFoldDB" id="A0A1E1K235"/>
<dbReference type="InParanoid" id="A0A1E1K235"/>